<evidence type="ECO:0000313" key="3">
    <source>
        <dbReference type="Proteomes" id="UP000190037"/>
    </source>
</evidence>
<dbReference type="AlphaFoldDB" id="A0A1T3NQE5"/>
<gene>
    <name evidence="2" type="ORF">B4N89_33375</name>
</gene>
<dbReference type="RefSeq" id="WP_078980199.1">
    <property type="nucleotide sequence ID" value="NZ_MWQN01000002.1"/>
</dbReference>
<dbReference type="InterPro" id="IPR025164">
    <property type="entry name" value="Toastrack_DUF4097"/>
</dbReference>
<dbReference type="Pfam" id="PF13349">
    <property type="entry name" value="DUF4097"/>
    <property type="match status" value="1"/>
</dbReference>
<sequence length="278" mass="29162">MPTFATPEPITATLEFDIGTVRITASKRTDTLVEVRPVNDRDEHDVRTAEQTAVTCTDGRLLVKGSKKRSPFGKSGSVDIVVELPAGSDLRGTTPLADFTCAGPLGDCRLRTSVGTLRIDSAATLDAHTDHGAIHADHVAGDAEVSAAGRIEIGTVGGAATLRNANGDTTIREVVGRLHVGSANGRITVGIAHSDVDAKCANGTIRLDEVARGRVHLQSGSGDLEVGIRESTAAWLDVRTRMGSVRNSLDAAQGPDATEQTVEVHARTSIGHIVIRRA</sequence>
<evidence type="ECO:0000313" key="2">
    <source>
        <dbReference type="EMBL" id="OPC78998.1"/>
    </source>
</evidence>
<reference evidence="2 3" key="1">
    <citation type="submission" date="2017-03" db="EMBL/GenBank/DDBJ databases">
        <title>Draft genome sequence of Streptomyces scabrisporus NF3, endophyte isolated from Amphipterygium adstringens.</title>
        <authorList>
            <person name="Vazquez M."/>
            <person name="Ceapa C.D."/>
            <person name="Rodriguez Luna D."/>
            <person name="Sanchez Esquivel S."/>
        </authorList>
    </citation>
    <scope>NUCLEOTIDE SEQUENCE [LARGE SCALE GENOMIC DNA]</scope>
    <source>
        <strain evidence="2 3">NF3</strain>
    </source>
</reference>
<dbReference type="STRING" id="159449.B4N89_33375"/>
<dbReference type="Proteomes" id="UP000190037">
    <property type="component" value="Unassembled WGS sequence"/>
</dbReference>
<accession>A0A1T3NQE5</accession>
<protein>
    <recommendedName>
        <fullName evidence="1">DUF4097 domain-containing protein</fullName>
    </recommendedName>
</protein>
<name>A0A1T3NQE5_9ACTN</name>
<organism evidence="2 3">
    <name type="scientific">Embleya scabrispora</name>
    <dbReference type="NCBI Taxonomy" id="159449"/>
    <lineage>
        <taxon>Bacteria</taxon>
        <taxon>Bacillati</taxon>
        <taxon>Actinomycetota</taxon>
        <taxon>Actinomycetes</taxon>
        <taxon>Kitasatosporales</taxon>
        <taxon>Streptomycetaceae</taxon>
        <taxon>Embleya</taxon>
    </lineage>
</organism>
<proteinExistence type="predicted"/>
<dbReference type="OrthoDB" id="3252095at2"/>
<evidence type="ECO:0000259" key="1">
    <source>
        <dbReference type="Pfam" id="PF13349"/>
    </source>
</evidence>
<feature type="domain" description="DUF4097" evidence="1">
    <location>
        <begin position="20"/>
        <end position="228"/>
    </location>
</feature>
<comment type="caution">
    <text evidence="2">The sequence shown here is derived from an EMBL/GenBank/DDBJ whole genome shotgun (WGS) entry which is preliminary data.</text>
</comment>
<dbReference type="EMBL" id="MWQN01000002">
    <property type="protein sequence ID" value="OPC78998.1"/>
    <property type="molecule type" value="Genomic_DNA"/>
</dbReference>
<keyword evidence="3" id="KW-1185">Reference proteome</keyword>